<evidence type="ECO:0000313" key="4">
    <source>
        <dbReference type="EMBL" id="TFW32536.1"/>
    </source>
</evidence>
<dbReference type="EC" id="5.99.1.4" evidence="1"/>
<dbReference type="AlphaFoldDB" id="A0A4Y9T0F2"/>
<accession>A0A4Y9T0F2</accession>
<dbReference type="RefSeq" id="WP_135189517.1">
    <property type="nucleotide sequence ID" value="NZ_SPUM01000055.1"/>
</dbReference>
<dbReference type="CDD" id="cd03022">
    <property type="entry name" value="DsbA_HCCA_Iso"/>
    <property type="match status" value="1"/>
</dbReference>
<feature type="domain" description="DSBA-like thioredoxin" evidence="3">
    <location>
        <begin position="5"/>
        <end position="199"/>
    </location>
</feature>
<dbReference type="GO" id="GO:1901170">
    <property type="term" value="P:naphthalene catabolic process"/>
    <property type="evidence" value="ECO:0007669"/>
    <property type="project" value="InterPro"/>
</dbReference>
<name>A0A4Y9T0F2_9BURK</name>
<dbReference type="InterPro" id="IPR001853">
    <property type="entry name" value="DSBA-like_thioredoxin_dom"/>
</dbReference>
<dbReference type="Proteomes" id="UP000297258">
    <property type="component" value="Unassembled WGS sequence"/>
</dbReference>
<evidence type="ECO:0000256" key="1">
    <source>
        <dbReference type="PIRNR" id="PIRNR006386"/>
    </source>
</evidence>
<organism evidence="4 5">
    <name type="scientific">Massilia horti</name>
    <dbReference type="NCBI Taxonomy" id="2562153"/>
    <lineage>
        <taxon>Bacteria</taxon>
        <taxon>Pseudomonadati</taxon>
        <taxon>Pseudomonadota</taxon>
        <taxon>Betaproteobacteria</taxon>
        <taxon>Burkholderiales</taxon>
        <taxon>Oxalobacteraceae</taxon>
        <taxon>Telluria group</taxon>
        <taxon>Massilia</taxon>
    </lineage>
</organism>
<dbReference type="SUPFAM" id="SSF52833">
    <property type="entry name" value="Thioredoxin-like"/>
    <property type="match status" value="1"/>
</dbReference>
<dbReference type="EMBL" id="SPUM01000055">
    <property type="protein sequence ID" value="TFW32536.1"/>
    <property type="molecule type" value="Genomic_DNA"/>
</dbReference>
<evidence type="ECO:0000256" key="2">
    <source>
        <dbReference type="PIRSR" id="PIRSR006386-1"/>
    </source>
</evidence>
<sequence length="201" mass="22453">MSKVIQYFFAPQSPWTYLGHDRLLTLARQYGAQVEPRPFDLARVFGLTGGLPLAKRPPERQAYRLQELRRWSDFLGLRMNVEPKFFPVAPELASRLIIAARDAAGADTALALAGAIMRAVWAEEKNIADPATLSQLAVESGLDAPAVMQAAQQPKAEEQYQRNTDDALAAGVFGVPWYVVDGQGFWGQDRLDFVERHLQQR</sequence>
<dbReference type="InterPro" id="IPR036249">
    <property type="entry name" value="Thioredoxin-like_sf"/>
</dbReference>
<feature type="active site" description="Nucleophile" evidence="2">
    <location>
        <position position="13"/>
    </location>
</feature>
<protein>
    <recommendedName>
        <fullName evidence="1">2-hydroxychromene-2-carboxylate isomerase</fullName>
        <ecNumber evidence="1">5.99.1.4</ecNumber>
    </recommendedName>
</protein>
<dbReference type="InterPro" id="IPR014440">
    <property type="entry name" value="HCCAis_GSTk"/>
</dbReference>
<keyword evidence="1 4" id="KW-0413">Isomerase</keyword>
<gene>
    <name evidence="4" type="ORF">E4O92_09460</name>
</gene>
<comment type="caution">
    <text evidence="4">The sequence shown here is derived from an EMBL/GenBank/DDBJ whole genome shotgun (WGS) entry which is preliminary data.</text>
</comment>
<dbReference type="InterPro" id="IPR051924">
    <property type="entry name" value="GST_Kappa/NadH"/>
</dbReference>
<dbReference type="OrthoDB" id="8560325at2"/>
<dbReference type="InterPro" id="IPR044087">
    <property type="entry name" value="NahD-like"/>
</dbReference>
<evidence type="ECO:0000313" key="5">
    <source>
        <dbReference type="Proteomes" id="UP000297258"/>
    </source>
</evidence>
<keyword evidence="5" id="KW-1185">Reference proteome</keyword>
<comment type="catalytic activity">
    <reaction evidence="1">
        <text>2-hydroxychromene-2-carboxylate = (3E)-4-(2-hydroxyphenyl)-2-oxobut-3-enoate</text>
        <dbReference type="Rhea" id="RHEA:27401"/>
        <dbReference type="ChEBI" id="CHEBI:59350"/>
        <dbReference type="ChEBI" id="CHEBI:59353"/>
        <dbReference type="EC" id="5.99.1.4"/>
    </reaction>
</comment>
<dbReference type="GO" id="GO:0018845">
    <property type="term" value="F:2-hydroxychromene-2-carboxylate isomerase activity"/>
    <property type="evidence" value="ECO:0007669"/>
    <property type="project" value="UniProtKB-UniRule"/>
</dbReference>
<dbReference type="Gene3D" id="3.40.30.10">
    <property type="entry name" value="Glutaredoxin"/>
    <property type="match status" value="1"/>
</dbReference>
<dbReference type="GO" id="GO:0004602">
    <property type="term" value="F:glutathione peroxidase activity"/>
    <property type="evidence" value="ECO:0007669"/>
    <property type="project" value="TreeGrafter"/>
</dbReference>
<dbReference type="GO" id="GO:0004364">
    <property type="term" value="F:glutathione transferase activity"/>
    <property type="evidence" value="ECO:0007669"/>
    <property type="project" value="TreeGrafter"/>
</dbReference>
<reference evidence="4 5" key="1">
    <citation type="submission" date="2019-03" db="EMBL/GenBank/DDBJ databases">
        <title>Draft genome of Massilia hortus sp. nov., a novel bacterial species of the Oxalobacteraceae family.</title>
        <authorList>
            <person name="Peta V."/>
            <person name="Raths R."/>
            <person name="Bucking H."/>
        </authorList>
    </citation>
    <scope>NUCLEOTIDE SEQUENCE [LARGE SCALE GENOMIC DNA]</scope>
    <source>
        <strain evidence="4 5">ONC3</strain>
    </source>
</reference>
<dbReference type="PANTHER" id="PTHR42943">
    <property type="entry name" value="GLUTATHIONE S-TRANSFERASE KAPPA"/>
    <property type="match status" value="1"/>
</dbReference>
<evidence type="ECO:0000259" key="3">
    <source>
        <dbReference type="Pfam" id="PF01323"/>
    </source>
</evidence>
<proteinExistence type="inferred from homology"/>
<comment type="similarity">
    <text evidence="1">Belongs to the GST superfamily. NadH family.</text>
</comment>
<dbReference type="GO" id="GO:0006749">
    <property type="term" value="P:glutathione metabolic process"/>
    <property type="evidence" value="ECO:0007669"/>
    <property type="project" value="TreeGrafter"/>
</dbReference>
<dbReference type="Pfam" id="PF01323">
    <property type="entry name" value="DSBA"/>
    <property type="match status" value="1"/>
</dbReference>
<dbReference type="PANTHER" id="PTHR42943:SF13">
    <property type="entry name" value="GLUTATHIONE S-TRANSFERASE KAPPA-RELATED"/>
    <property type="match status" value="1"/>
</dbReference>
<dbReference type="PIRSF" id="PIRSF006386">
    <property type="entry name" value="HCCAis_GSTk"/>
    <property type="match status" value="1"/>
</dbReference>